<name>A0A6A4VSV3_AMPAM</name>
<evidence type="ECO:0000256" key="3">
    <source>
        <dbReference type="ARBA" id="ARBA00022679"/>
    </source>
</evidence>
<evidence type="ECO:0000256" key="9">
    <source>
        <dbReference type="RuleBase" id="RU364020"/>
    </source>
</evidence>
<dbReference type="OrthoDB" id="6372018at2759"/>
<dbReference type="GO" id="GO:0008146">
    <property type="term" value="F:sulfotransferase activity"/>
    <property type="evidence" value="ECO:0007669"/>
    <property type="project" value="InterPro"/>
</dbReference>
<dbReference type="GO" id="GO:0016051">
    <property type="term" value="P:carbohydrate biosynthetic process"/>
    <property type="evidence" value="ECO:0007669"/>
    <property type="project" value="InterPro"/>
</dbReference>
<gene>
    <name evidence="11" type="primary">Chst11_0</name>
    <name evidence="11" type="ORF">FJT64_008486</name>
</gene>
<evidence type="ECO:0000256" key="6">
    <source>
        <dbReference type="ARBA" id="ARBA00023034"/>
    </source>
</evidence>
<keyword evidence="7 9" id="KW-0472">Membrane</keyword>
<comment type="caution">
    <text evidence="11">The sequence shown here is derived from an EMBL/GenBank/DDBJ whole genome shotgun (WGS) entry which is preliminary data.</text>
</comment>
<dbReference type="EC" id="2.8.2.-" evidence="9"/>
<dbReference type="GO" id="GO:0000139">
    <property type="term" value="C:Golgi membrane"/>
    <property type="evidence" value="ECO:0007669"/>
    <property type="project" value="UniProtKB-SubCell"/>
</dbReference>
<keyword evidence="3 9" id="KW-0808">Transferase</keyword>
<comment type="similarity">
    <text evidence="2 9">Belongs to the sulfotransferase 2 family.</text>
</comment>
<feature type="compositionally biased region" description="Pro residues" evidence="10">
    <location>
        <begin position="131"/>
        <end position="141"/>
    </location>
</feature>
<sequence>MTHCPVMSRSHQSVKCYALALSSVARRSLRKPQLQLLMLLTLLAVMALFTTALQGSWQASQWTATMPKTVRHRFLVVRHPFERLLSAFRDKIENNGRRQGQAYWVKAVKMVRLHRRKDVVPQPVSAAELNGPPPPPPPRQPAPLTFPEFLRSVAAQDVGDEHWKPYFAHCTPCNVDYDLIGKFETLEEDNRYIADQIGIKDYTELLLPQLGNRNKRGPTSNTTREYFSQVTRSELMKVYKMFYMDFLMFNYTVDQYLEYVRPDDDGSENKAVAENML</sequence>
<evidence type="ECO:0000256" key="7">
    <source>
        <dbReference type="ARBA" id="ARBA00023136"/>
    </source>
</evidence>
<evidence type="ECO:0000256" key="8">
    <source>
        <dbReference type="ARBA" id="ARBA00023180"/>
    </source>
</evidence>
<keyword evidence="9" id="KW-0119">Carbohydrate metabolism</keyword>
<keyword evidence="12" id="KW-1185">Reference proteome</keyword>
<dbReference type="Proteomes" id="UP000440578">
    <property type="component" value="Unassembled WGS sequence"/>
</dbReference>
<evidence type="ECO:0000313" key="12">
    <source>
        <dbReference type="Proteomes" id="UP000440578"/>
    </source>
</evidence>
<keyword evidence="4 9" id="KW-0812">Transmembrane</keyword>
<evidence type="ECO:0000256" key="4">
    <source>
        <dbReference type="ARBA" id="ARBA00022692"/>
    </source>
</evidence>
<proteinExistence type="inferred from homology"/>
<keyword evidence="8 9" id="KW-0325">Glycoprotein</keyword>
<evidence type="ECO:0000256" key="10">
    <source>
        <dbReference type="SAM" id="MobiDB-lite"/>
    </source>
</evidence>
<evidence type="ECO:0000256" key="5">
    <source>
        <dbReference type="ARBA" id="ARBA00022989"/>
    </source>
</evidence>
<dbReference type="AlphaFoldDB" id="A0A6A4VSV3"/>
<keyword evidence="6 9" id="KW-0333">Golgi apparatus</keyword>
<dbReference type="EMBL" id="VIIS01001721">
    <property type="protein sequence ID" value="KAF0293792.1"/>
    <property type="molecule type" value="Genomic_DNA"/>
</dbReference>
<reference evidence="11 12" key="1">
    <citation type="submission" date="2019-07" db="EMBL/GenBank/DDBJ databases">
        <title>Draft genome assembly of a fouling barnacle, Amphibalanus amphitrite (Darwin, 1854): The first reference genome for Thecostraca.</title>
        <authorList>
            <person name="Kim W."/>
        </authorList>
    </citation>
    <scope>NUCLEOTIDE SEQUENCE [LARGE SCALE GENOMIC DNA]</scope>
    <source>
        <strain evidence="11">SNU_AA5</strain>
        <tissue evidence="11">Soma without cirri and trophi</tissue>
    </source>
</reference>
<evidence type="ECO:0000313" key="11">
    <source>
        <dbReference type="EMBL" id="KAF0293792.1"/>
    </source>
</evidence>
<protein>
    <recommendedName>
        <fullName evidence="9">Carbohydrate sulfotransferase</fullName>
        <ecNumber evidence="9">2.8.2.-</ecNumber>
    </recommendedName>
</protein>
<feature type="transmembrane region" description="Helical" evidence="9">
    <location>
        <begin position="36"/>
        <end position="57"/>
    </location>
</feature>
<dbReference type="InterPro" id="IPR005331">
    <property type="entry name" value="Sulfotransferase"/>
</dbReference>
<keyword evidence="9" id="KW-0735">Signal-anchor</keyword>
<feature type="region of interest" description="Disordered" evidence="10">
    <location>
        <begin position="122"/>
        <end position="143"/>
    </location>
</feature>
<dbReference type="PANTHER" id="PTHR12137">
    <property type="entry name" value="CARBOHYDRATE SULFOTRANSFERASE"/>
    <property type="match status" value="1"/>
</dbReference>
<dbReference type="InterPro" id="IPR018011">
    <property type="entry name" value="Carb_sulfotrans_8-10"/>
</dbReference>
<accession>A0A6A4VSV3</accession>
<evidence type="ECO:0000256" key="1">
    <source>
        <dbReference type="ARBA" id="ARBA00004323"/>
    </source>
</evidence>
<dbReference type="Pfam" id="PF03567">
    <property type="entry name" value="Sulfotransfer_2"/>
    <property type="match status" value="1"/>
</dbReference>
<keyword evidence="5 9" id="KW-1133">Transmembrane helix</keyword>
<comment type="subcellular location">
    <subcellularLocation>
        <location evidence="1 9">Golgi apparatus membrane</location>
        <topology evidence="1 9">Single-pass type II membrane protein</topology>
    </subcellularLocation>
</comment>
<evidence type="ECO:0000256" key="2">
    <source>
        <dbReference type="ARBA" id="ARBA00006339"/>
    </source>
</evidence>
<dbReference type="PANTHER" id="PTHR12137:SF54">
    <property type="entry name" value="CARBOHYDRATE SULFOTRANSFERASE"/>
    <property type="match status" value="1"/>
</dbReference>
<organism evidence="11 12">
    <name type="scientific">Amphibalanus amphitrite</name>
    <name type="common">Striped barnacle</name>
    <name type="synonym">Balanus amphitrite</name>
    <dbReference type="NCBI Taxonomy" id="1232801"/>
    <lineage>
        <taxon>Eukaryota</taxon>
        <taxon>Metazoa</taxon>
        <taxon>Ecdysozoa</taxon>
        <taxon>Arthropoda</taxon>
        <taxon>Crustacea</taxon>
        <taxon>Multicrustacea</taxon>
        <taxon>Cirripedia</taxon>
        <taxon>Thoracica</taxon>
        <taxon>Thoracicalcarea</taxon>
        <taxon>Balanomorpha</taxon>
        <taxon>Balanoidea</taxon>
        <taxon>Balanidae</taxon>
        <taxon>Amphibalaninae</taxon>
        <taxon>Amphibalanus</taxon>
    </lineage>
</organism>